<dbReference type="PANTHER" id="PTHR38050:SF2">
    <property type="entry name" value="FERULOYL ESTERASE C-RELATED"/>
    <property type="match status" value="1"/>
</dbReference>
<organism evidence="10 11">
    <name type="scientific">Nonomuraea bangladeshensis</name>
    <dbReference type="NCBI Taxonomy" id="404385"/>
    <lineage>
        <taxon>Bacteria</taxon>
        <taxon>Bacillati</taxon>
        <taxon>Actinomycetota</taxon>
        <taxon>Actinomycetes</taxon>
        <taxon>Streptosporangiales</taxon>
        <taxon>Streptosporangiaceae</taxon>
        <taxon>Nonomuraea</taxon>
    </lineage>
</organism>
<dbReference type="InterPro" id="IPR043595">
    <property type="entry name" value="FaeB/C/D"/>
</dbReference>
<comment type="subcellular location">
    <subcellularLocation>
        <location evidence="1">Secreted</location>
    </subcellularLocation>
</comment>
<reference evidence="10 11" key="1">
    <citation type="submission" date="2024-06" db="EMBL/GenBank/DDBJ databases">
        <title>The Natural Products Discovery Center: Release of the First 8490 Sequenced Strains for Exploring Actinobacteria Biosynthetic Diversity.</title>
        <authorList>
            <person name="Kalkreuter E."/>
            <person name="Kautsar S.A."/>
            <person name="Yang D."/>
            <person name="Bader C.D."/>
            <person name="Teijaro C.N."/>
            <person name="Fluegel L."/>
            <person name="Davis C.M."/>
            <person name="Simpson J.R."/>
            <person name="Lauterbach L."/>
            <person name="Steele A.D."/>
            <person name="Gui C."/>
            <person name="Meng S."/>
            <person name="Li G."/>
            <person name="Viehrig K."/>
            <person name="Ye F."/>
            <person name="Su P."/>
            <person name="Kiefer A.F."/>
            <person name="Nichols A."/>
            <person name="Cepeda A.J."/>
            <person name="Yan W."/>
            <person name="Fan B."/>
            <person name="Jiang Y."/>
            <person name="Adhikari A."/>
            <person name="Zheng C.-J."/>
            <person name="Schuster L."/>
            <person name="Cowan T.M."/>
            <person name="Smanski M.J."/>
            <person name="Chevrette M.G."/>
            <person name="De Carvalho L.P.S."/>
            <person name="Shen B."/>
        </authorList>
    </citation>
    <scope>NUCLEOTIDE SEQUENCE [LARGE SCALE GENOMIC DNA]</scope>
    <source>
        <strain evidence="10 11">NPDC049574</strain>
    </source>
</reference>
<feature type="signal peptide" evidence="9">
    <location>
        <begin position="1"/>
        <end position="23"/>
    </location>
</feature>
<dbReference type="RefSeq" id="WP_364462643.1">
    <property type="nucleotide sequence ID" value="NZ_JBFARM010000018.1"/>
</dbReference>
<dbReference type="InterPro" id="IPR029058">
    <property type="entry name" value="AB_hydrolase_fold"/>
</dbReference>
<sequence length="338" mass="34635">MARGAIALALAALLAASPVAGCAAAPQPAPARQAQRSPASPQPDQSPSVQPTEDRGRASGCSAAPRLEAGRHTMTHDGLRRTFLLAVPKGKGPHPVLLDLHGLGSGAAQESFYSRLAVEGPRRGYVVATPQAADGRMGWTLPGTPGPDDAGFLAALLDRLESGLCVNRGRAFAAGMSYGAAMSAALICALDGRLAGVGAVGGLSVARPCDRPLPTTLLAFHGTADRAVPYRGGHPFPDATGALRALADLVVLPPVERAADDWARAFGCSGRATTRPATGVRLRTWGSCPEGATVRLYTLDGGGHTWPGSAEVPRLGATARTLDATALILDAFDRTPAR</sequence>
<proteinExistence type="predicted"/>
<protein>
    <recommendedName>
        <fullName evidence="12">Polyhydroxybutyrate depolymerase</fullName>
    </recommendedName>
</protein>
<evidence type="ECO:0000256" key="5">
    <source>
        <dbReference type="ARBA" id="ARBA00022801"/>
    </source>
</evidence>
<keyword evidence="6" id="KW-0119">Carbohydrate metabolism</keyword>
<gene>
    <name evidence="10" type="ORF">AB0K40_43815</name>
</gene>
<dbReference type="PANTHER" id="PTHR38050">
    <property type="match status" value="1"/>
</dbReference>
<name>A0ABV3HIV0_9ACTN</name>
<dbReference type="SUPFAM" id="SSF53474">
    <property type="entry name" value="alpha/beta-Hydrolases"/>
    <property type="match status" value="1"/>
</dbReference>
<evidence type="ECO:0000313" key="11">
    <source>
        <dbReference type="Proteomes" id="UP001552427"/>
    </source>
</evidence>
<evidence type="ECO:0000256" key="1">
    <source>
        <dbReference type="ARBA" id="ARBA00004613"/>
    </source>
</evidence>
<keyword evidence="5" id="KW-0378">Hydrolase</keyword>
<dbReference type="EMBL" id="JBFARM010000018">
    <property type="protein sequence ID" value="MEV4292478.1"/>
    <property type="molecule type" value="Genomic_DNA"/>
</dbReference>
<evidence type="ECO:0000256" key="3">
    <source>
        <dbReference type="ARBA" id="ARBA00022651"/>
    </source>
</evidence>
<evidence type="ECO:0000256" key="4">
    <source>
        <dbReference type="ARBA" id="ARBA00022729"/>
    </source>
</evidence>
<accession>A0ABV3HIV0</accession>
<keyword evidence="4 9" id="KW-0732">Signal</keyword>
<feature type="chain" id="PRO_5046868983" description="Polyhydroxybutyrate depolymerase" evidence="9">
    <location>
        <begin position="24"/>
        <end position="338"/>
    </location>
</feature>
<evidence type="ECO:0000256" key="8">
    <source>
        <dbReference type="SAM" id="MobiDB-lite"/>
    </source>
</evidence>
<feature type="compositionally biased region" description="Low complexity" evidence="8">
    <location>
        <begin position="22"/>
        <end position="51"/>
    </location>
</feature>
<evidence type="ECO:0008006" key="12">
    <source>
        <dbReference type="Google" id="ProtNLM"/>
    </source>
</evidence>
<evidence type="ECO:0000256" key="9">
    <source>
        <dbReference type="SAM" id="SignalP"/>
    </source>
</evidence>
<feature type="region of interest" description="Disordered" evidence="8">
    <location>
        <begin position="22"/>
        <end position="61"/>
    </location>
</feature>
<keyword evidence="2" id="KW-0964">Secreted</keyword>
<dbReference type="Proteomes" id="UP001552427">
    <property type="component" value="Unassembled WGS sequence"/>
</dbReference>
<dbReference type="Gene3D" id="3.40.50.1820">
    <property type="entry name" value="alpha/beta hydrolase"/>
    <property type="match status" value="1"/>
</dbReference>
<evidence type="ECO:0000256" key="2">
    <source>
        <dbReference type="ARBA" id="ARBA00022525"/>
    </source>
</evidence>
<evidence type="ECO:0000313" key="10">
    <source>
        <dbReference type="EMBL" id="MEV4292478.1"/>
    </source>
</evidence>
<keyword evidence="3" id="KW-0858">Xylan degradation</keyword>
<keyword evidence="7" id="KW-0624">Polysaccharide degradation</keyword>
<keyword evidence="11" id="KW-1185">Reference proteome</keyword>
<comment type="caution">
    <text evidence="10">The sequence shown here is derived from an EMBL/GenBank/DDBJ whole genome shotgun (WGS) entry which is preliminary data.</text>
</comment>
<evidence type="ECO:0000256" key="7">
    <source>
        <dbReference type="ARBA" id="ARBA00023326"/>
    </source>
</evidence>
<evidence type="ECO:0000256" key="6">
    <source>
        <dbReference type="ARBA" id="ARBA00023277"/>
    </source>
</evidence>